<evidence type="ECO:0000256" key="3">
    <source>
        <dbReference type="ARBA" id="ARBA00013252"/>
    </source>
</evidence>
<sequence>MERLSEEQIEKELEQLPDWKRIDDKWIGRRYRFNDYLSGVRFVDQVAEYAESRNHHPFISIDYKIVTLRISSWQMKGLTDLDFEMVNHFEELYQQTTN</sequence>
<dbReference type="Proteomes" id="UP001596620">
    <property type="component" value="Unassembled WGS sequence"/>
</dbReference>
<evidence type="ECO:0000313" key="6">
    <source>
        <dbReference type="Proteomes" id="UP001596620"/>
    </source>
</evidence>
<dbReference type="CDD" id="cd00488">
    <property type="entry name" value="PCD_DCoH"/>
    <property type="match status" value="1"/>
</dbReference>
<evidence type="ECO:0000313" key="5">
    <source>
        <dbReference type="EMBL" id="MFC7746490.1"/>
    </source>
</evidence>
<organism evidence="5 6">
    <name type="scientific">Lentibacillus kimchii</name>
    <dbReference type="NCBI Taxonomy" id="1542911"/>
    <lineage>
        <taxon>Bacteria</taxon>
        <taxon>Bacillati</taxon>
        <taxon>Bacillota</taxon>
        <taxon>Bacilli</taxon>
        <taxon>Bacillales</taxon>
        <taxon>Bacillaceae</taxon>
        <taxon>Lentibacillus</taxon>
    </lineage>
</organism>
<dbReference type="Gene3D" id="3.30.1360.20">
    <property type="entry name" value="Transcriptional coactivator/pterin dehydratase"/>
    <property type="match status" value="1"/>
</dbReference>
<comment type="caution">
    <text evidence="5">The sequence shown here is derived from an EMBL/GenBank/DDBJ whole genome shotgun (WGS) entry which is preliminary data.</text>
</comment>
<dbReference type="GO" id="GO:0008124">
    <property type="term" value="F:4-alpha-hydroxytetrahydrobiopterin dehydratase activity"/>
    <property type="evidence" value="ECO:0007669"/>
    <property type="project" value="UniProtKB-EC"/>
</dbReference>
<dbReference type="PANTHER" id="PTHR12599">
    <property type="entry name" value="PTERIN-4-ALPHA-CARBINOLAMINE DEHYDRATASE"/>
    <property type="match status" value="1"/>
</dbReference>
<dbReference type="NCBIfam" id="NF002017">
    <property type="entry name" value="PRK00823.1-2"/>
    <property type="match status" value="1"/>
</dbReference>
<evidence type="ECO:0000256" key="2">
    <source>
        <dbReference type="ARBA" id="ARBA00006472"/>
    </source>
</evidence>
<gene>
    <name evidence="5" type="ORF">ACFQU8_04440</name>
</gene>
<dbReference type="EC" id="4.2.1.96" evidence="3"/>
<comment type="similarity">
    <text evidence="2">Belongs to the pterin-4-alpha-carbinolamine dehydratase family.</text>
</comment>
<dbReference type="EMBL" id="JBHTGR010000006">
    <property type="protein sequence ID" value="MFC7746490.1"/>
    <property type="molecule type" value="Genomic_DNA"/>
</dbReference>
<accession>A0ABW2UTA7</accession>
<dbReference type="InterPro" id="IPR001533">
    <property type="entry name" value="Pterin_deHydtase"/>
</dbReference>
<keyword evidence="4 5" id="KW-0456">Lyase</keyword>
<dbReference type="SUPFAM" id="SSF55248">
    <property type="entry name" value="PCD-like"/>
    <property type="match status" value="1"/>
</dbReference>
<protein>
    <recommendedName>
        <fullName evidence="3">4a-hydroxytetrahydrobiopterin dehydratase</fullName>
        <ecNumber evidence="3">4.2.1.96</ecNumber>
    </recommendedName>
</protein>
<proteinExistence type="inferred from homology"/>
<dbReference type="RefSeq" id="WP_382357980.1">
    <property type="nucleotide sequence ID" value="NZ_JBHTGR010000006.1"/>
</dbReference>
<dbReference type="PANTHER" id="PTHR12599:SF0">
    <property type="entry name" value="PTERIN-4-ALPHA-CARBINOLAMINE DEHYDRATASE"/>
    <property type="match status" value="1"/>
</dbReference>
<reference evidence="6" key="1">
    <citation type="journal article" date="2019" name="Int. J. Syst. Evol. Microbiol.">
        <title>The Global Catalogue of Microorganisms (GCM) 10K type strain sequencing project: providing services to taxonomists for standard genome sequencing and annotation.</title>
        <authorList>
            <consortium name="The Broad Institute Genomics Platform"/>
            <consortium name="The Broad Institute Genome Sequencing Center for Infectious Disease"/>
            <person name="Wu L."/>
            <person name="Ma J."/>
        </authorList>
    </citation>
    <scope>NUCLEOTIDE SEQUENCE [LARGE SCALE GENOMIC DNA]</scope>
    <source>
        <strain evidence="6">JCM 30234</strain>
    </source>
</reference>
<evidence type="ECO:0000256" key="1">
    <source>
        <dbReference type="ARBA" id="ARBA00001554"/>
    </source>
</evidence>
<name>A0ABW2UTA7_9BACI</name>
<evidence type="ECO:0000256" key="4">
    <source>
        <dbReference type="ARBA" id="ARBA00023239"/>
    </source>
</evidence>
<dbReference type="InterPro" id="IPR036428">
    <property type="entry name" value="PCD_sf"/>
</dbReference>
<keyword evidence="6" id="KW-1185">Reference proteome</keyword>
<comment type="catalytic activity">
    <reaction evidence="1">
        <text>(4aS,6R)-4a-hydroxy-L-erythro-5,6,7,8-tetrahydrobiopterin = (6R)-L-erythro-6,7-dihydrobiopterin + H2O</text>
        <dbReference type="Rhea" id="RHEA:11920"/>
        <dbReference type="ChEBI" id="CHEBI:15377"/>
        <dbReference type="ChEBI" id="CHEBI:15642"/>
        <dbReference type="ChEBI" id="CHEBI:43120"/>
        <dbReference type="EC" id="4.2.1.96"/>
    </reaction>
</comment>
<dbReference type="Pfam" id="PF01329">
    <property type="entry name" value="Pterin_4a"/>
    <property type="match status" value="1"/>
</dbReference>